<keyword evidence="6 9" id="KW-0472">Membrane</keyword>
<evidence type="ECO:0000256" key="5">
    <source>
        <dbReference type="ARBA" id="ARBA00022989"/>
    </source>
</evidence>
<evidence type="ECO:0000256" key="9">
    <source>
        <dbReference type="SAM" id="Phobius"/>
    </source>
</evidence>
<dbReference type="PANTHER" id="PTHR42643">
    <property type="entry name" value="IONOTROPIC RECEPTOR 20A-RELATED"/>
    <property type="match status" value="1"/>
</dbReference>
<reference evidence="11" key="1">
    <citation type="submission" date="2022-01" db="EMBL/GenBank/DDBJ databases">
        <authorList>
            <person name="King R."/>
        </authorList>
    </citation>
    <scope>NUCLEOTIDE SEQUENCE</scope>
</reference>
<accession>A0A9P0EDU1</accession>
<keyword evidence="8" id="KW-0325">Glycoprotein</keyword>
<evidence type="ECO:0000256" key="7">
    <source>
        <dbReference type="ARBA" id="ARBA00023170"/>
    </source>
</evidence>
<evidence type="ECO:0000313" key="11">
    <source>
        <dbReference type="EMBL" id="CAH1394613.1"/>
    </source>
</evidence>
<keyword evidence="4 9" id="KW-0812">Transmembrane</keyword>
<evidence type="ECO:0000256" key="1">
    <source>
        <dbReference type="ARBA" id="ARBA00004651"/>
    </source>
</evidence>
<dbReference type="InterPro" id="IPR052192">
    <property type="entry name" value="Insect_Ionotropic_Sensory_Rcpt"/>
</dbReference>
<evidence type="ECO:0000256" key="3">
    <source>
        <dbReference type="ARBA" id="ARBA00022475"/>
    </source>
</evidence>
<dbReference type="GO" id="GO:0015276">
    <property type="term" value="F:ligand-gated monoatomic ion channel activity"/>
    <property type="evidence" value="ECO:0007669"/>
    <property type="project" value="InterPro"/>
</dbReference>
<evidence type="ECO:0000259" key="10">
    <source>
        <dbReference type="Pfam" id="PF00060"/>
    </source>
</evidence>
<sequence>MGGLRGVTSGLQCVQLQTDGSPAASSLHQELVLYLPLAYMAVQAILCPWLLLHDSPSSVQRPSGKISHYFNRSTFLWVSELRGVEEKYLTFENESLKEINETTAASIFQIKKLINLPHYKQKIFTIATNNFSVYSQVAQPDENDNLKWTKGFQLMYLFLLCESVGLRPIVTKAVRWDSFYKNGTIKWHGLQSEAITGNVDAAVGGIWYRAEMVGVSDILPPWERGCFRYLIPRPKRKNFDWTLFLGVFGNWVWVLIVVSIIVVPLTLMLTTKLSLNPELERNYKSLGYTFFFVISVLVQVPQVRQDWRGVQVPIFYSWMWATMVLAAAFSGSLSAMLVIPSYEDRPKNLRDLIDRGYTYGSPYSSSGYVTIFDDDMSDVWKAWTYGRFRLSKTFEETVERMKTGKFLVTGEMVQDTFFFLGSPLPPEDLLQKFEINKQCHQNFLSGYDYVQ</sequence>
<organism evidence="11 12">
    <name type="scientific">Nezara viridula</name>
    <name type="common">Southern green stink bug</name>
    <name type="synonym">Cimex viridulus</name>
    <dbReference type="NCBI Taxonomy" id="85310"/>
    <lineage>
        <taxon>Eukaryota</taxon>
        <taxon>Metazoa</taxon>
        <taxon>Ecdysozoa</taxon>
        <taxon>Arthropoda</taxon>
        <taxon>Hexapoda</taxon>
        <taxon>Insecta</taxon>
        <taxon>Pterygota</taxon>
        <taxon>Neoptera</taxon>
        <taxon>Paraneoptera</taxon>
        <taxon>Hemiptera</taxon>
        <taxon>Heteroptera</taxon>
        <taxon>Panheteroptera</taxon>
        <taxon>Pentatomomorpha</taxon>
        <taxon>Pentatomoidea</taxon>
        <taxon>Pentatomidae</taxon>
        <taxon>Pentatominae</taxon>
        <taxon>Nezara</taxon>
    </lineage>
</organism>
<proteinExistence type="inferred from homology"/>
<feature type="transmembrane region" description="Helical" evidence="9">
    <location>
        <begin position="285"/>
        <end position="303"/>
    </location>
</feature>
<evidence type="ECO:0000256" key="2">
    <source>
        <dbReference type="ARBA" id="ARBA00008685"/>
    </source>
</evidence>
<feature type="transmembrane region" description="Helical" evidence="9">
    <location>
        <begin position="243"/>
        <end position="265"/>
    </location>
</feature>
<dbReference type="Proteomes" id="UP001152798">
    <property type="component" value="Chromosome 3"/>
</dbReference>
<evidence type="ECO:0000256" key="6">
    <source>
        <dbReference type="ARBA" id="ARBA00023136"/>
    </source>
</evidence>
<comment type="similarity">
    <text evidence="2">Belongs to the glutamate-gated ion channel (TC 1.A.10.1) family.</text>
</comment>
<keyword evidence="12" id="KW-1185">Reference proteome</keyword>
<evidence type="ECO:0000256" key="4">
    <source>
        <dbReference type="ARBA" id="ARBA00022692"/>
    </source>
</evidence>
<evidence type="ECO:0000313" key="12">
    <source>
        <dbReference type="Proteomes" id="UP001152798"/>
    </source>
</evidence>
<dbReference type="Gene3D" id="1.10.287.70">
    <property type="match status" value="1"/>
</dbReference>
<dbReference type="GO" id="GO:0050906">
    <property type="term" value="P:detection of stimulus involved in sensory perception"/>
    <property type="evidence" value="ECO:0007669"/>
    <property type="project" value="UniProtKB-ARBA"/>
</dbReference>
<dbReference type="InterPro" id="IPR001320">
    <property type="entry name" value="Iontro_rcpt_C"/>
</dbReference>
<evidence type="ECO:0000256" key="8">
    <source>
        <dbReference type="ARBA" id="ARBA00023180"/>
    </source>
</evidence>
<comment type="subcellular location">
    <subcellularLocation>
        <location evidence="1">Cell membrane</location>
        <topology evidence="1">Multi-pass membrane protein</topology>
    </subcellularLocation>
</comment>
<dbReference type="AlphaFoldDB" id="A0A9P0EDU1"/>
<dbReference type="GO" id="GO:0005886">
    <property type="term" value="C:plasma membrane"/>
    <property type="evidence" value="ECO:0007669"/>
    <property type="project" value="UniProtKB-SubCell"/>
</dbReference>
<feature type="domain" description="Ionotropic glutamate receptor C-terminal" evidence="10">
    <location>
        <begin position="252"/>
        <end position="356"/>
    </location>
</feature>
<gene>
    <name evidence="11" type="ORF">NEZAVI_LOCUS5078</name>
</gene>
<dbReference type="Pfam" id="PF00060">
    <property type="entry name" value="Lig_chan"/>
    <property type="match status" value="1"/>
</dbReference>
<feature type="transmembrane region" description="Helical" evidence="9">
    <location>
        <begin position="315"/>
        <end position="339"/>
    </location>
</feature>
<dbReference type="OrthoDB" id="6614884at2759"/>
<keyword evidence="3" id="KW-1003">Cell membrane</keyword>
<dbReference type="EMBL" id="OV725079">
    <property type="protein sequence ID" value="CAH1394613.1"/>
    <property type="molecule type" value="Genomic_DNA"/>
</dbReference>
<dbReference type="PANTHER" id="PTHR42643:SF24">
    <property type="entry name" value="IONOTROPIC RECEPTOR 60A"/>
    <property type="match status" value="1"/>
</dbReference>
<keyword evidence="7" id="KW-0675">Receptor</keyword>
<dbReference type="SUPFAM" id="SSF53850">
    <property type="entry name" value="Periplasmic binding protein-like II"/>
    <property type="match status" value="1"/>
</dbReference>
<name>A0A9P0EDU1_NEZVI</name>
<protein>
    <recommendedName>
        <fullName evidence="10">Ionotropic glutamate receptor C-terminal domain-containing protein</fullName>
    </recommendedName>
</protein>
<keyword evidence="5 9" id="KW-1133">Transmembrane helix</keyword>